<dbReference type="PANTHER" id="PTHR31395">
    <property type="entry name" value="SHISA"/>
    <property type="match status" value="1"/>
</dbReference>
<dbReference type="AlphaFoldDB" id="A0AAD7Z984"/>
<accession>A0AAD7Z984</accession>
<evidence type="ECO:0000256" key="6">
    <source>
        <dbReference type="SAM" id="Phobius"/>
    </source>
</evidence>
<dbReference type="InterPro" id="IPR026910">
    <property type="entry name" value="Shisa"/>
</dbReference>
<keyword evidence="9" id="KW-1185">Reference proteome</keyword>
<feature type="region of interest" description="Disordered" evidence="5">
    <location>
        <begin position="165"/>
        <end position="226"/>
    </location>
</feature>
<evidence type="ECO:0008006" key="10">
    <source>
        <dbReference type="Google" id="ProtNLM"/>
    </source>
</evidence>
<evidence type="ECO:0000256" key="2">
    <source>
        <dbReference type="ARBA" id="ARBA00022692"/>
    </source>
</evidence>
<name>A0AAD7Z984_DIPPU</name>
<organism evidence="8 9">
    <name type="scientific">Diploptera punctata</name>
    <name type="common">Pacific beetle cockroach</name>
    <dbReference type="NCBI Taxonomy" id="6984"/>
    <lineage>
        <taxon>Eukaryota</taxon>
        <taxon>Metazoa</taxon>
        <taxon>Ecdysozoa</taxon>
        <taxon>Arthropoda</taxon>
        <taxon>Hexapoda</taxon>
        <taxon>Insecta</taxon>
        <taxon>Pterygota</taxon>
        <taxon>Neoptera</taxon>
        <taxon>Polyneoptera</taxon>
        <taxon>Dictyoptera</taxon>
        <taxon>Blattodea</taxon>
        <taxon>Blaberoidea</taxon>
        <taxon>Blaberidae</taxon>
        <taxon>Diplopterinae</taxon>
        <taxon>Diploptera</taxon>
    </lineage>
</organism>
<dbReference type="PANTHER" id="PTHR31395:SF23">
    <property type="entry name" value="GEO05642P1"/>
    <property type="match status" value="1"/>
</dbReference>
<evidence type="ECO:0000256" key="5">
    <source>
        <dbReference type="SAM" id="MobiDB-lite"/>
    </source>
</evidence>
<reference evidence="8" key="2">
    <citation type="submission" date="2023-05" db="EMBL/GenBank/DDBJ databases">
        <authorList>
            <person name="Fouks B."/>
        </authorList>
    </citation>
    <scope>NUCLEOTIDE SEQUENCE</scope>
    <source>
        <strain evidence="8">Stay&amp;Tobe</strain>
        <tissue evidence="8">Testes</tissue>
    </source>
</reference>
<evidence type="ECO:0000256" key="7">
    <source>
        <dbReference type="SAM" id="SignalP"/>
    </source>
</evidence>
<proteinExistence type="predicted"/>
<evidence type="ECO:0000256" key="1">
    <source>
        <dbReference type="ARBA" id="ARBA00004370"/>
    </source>
</evidence>
<keyword evidence="7" id="KW-0732">Signal</keyword>
<dbReference type="GO" id="GO:0016020">
    <property type="term" value="C:membrane"/>
    <property type="evidence" value="ECO:0007669"/>
    <property type="project" value="UniProtKB-SubCell"/>
</dbReference>
<keyword evidence="2 6" id="KW-0812">Transmembrane</keyword>
<feature type="signal peptide" evidence="7">
    <location>
        <begin position="1"/>
        <end position="22"/>
    </location>
</feature>
<evidence type="ECO:0000256" key="4">
    <source>
        <dbReference type="ARBA" id="ARBA00023136"/>
    </source>
</evidence>
<evidence type="ECO:0000313" key="9">
    <source>
        <dbReference type="Proteomes" id="UP001233999"/>
    </source>
</evidence>
<keyword evidence="4 6" id="KW-0472">Membrane</keyword>
<feature type="chain" id="PRO_5042262980" description="Protein shisa-5-like" evidence="7">
    <location>
        <begin position="23"/>
        <end position="226"/>
    </location>
</feature>
<dbReference type="EMBL" id="JASPKZ010009794">
    <property type="protein sequence ID" value="KAJ9576409.1"/>
    <property type="molecule type" value="Genomic_DNA"/>
</dbReference>
<sequence>MGSDRIAGAVLLVLGFLQSSSCMECQLGHESTFFEKLDFINPKQCPTPLDNRDDEFCCVDDNRVFCCDAAQFFGNGFGVLLPVLIVIIVGFLIVCCLCCLCCPCCLLYKRRHRGTVYGNVLEPGVQTGVVTVHQQPQSLAYPPQPVPGYTQPAPYPPQPGMQTGVVNMPQPQPQPLVHAPPPMPGYTQPAPYPSYPPQPEQQPPPYSDATAHEVYSKQAPFNPNFK</sequence>
<evidence type="ECO:0000256" key="3">
    <source>
        <dbReference type="ARBA" id="ARBA00022989"/>
    </source>
</evidence>
<protein>
    <recommendedName>
        <fullName evidence="10">Protein shisa-5-like</fullName>
    </recommendedName>
</protein>
<gene>
    <name evidence="8" type="ORF">L9F63_006721</name>
</gene>
<reference evidence="8" key="1">
    <citation type="journal article" date="2023" name="IScience">
        <title>Live-bearing cockroach genome reveals convergent evolutionary mechanisms linked to viviparity in insects and beyond.</title>
        <authorList>
            <person name="Fouks B."/>
            <person name="Harrison M.C."/>
            <person name="Mikhailova A.A."/>
            <person name="Marchal E."/>
            <person name="English S."/>
            <person name="Carruthers M."/>
            <person name="Jennings E.C."/>
            <person name="Chiamaka E.L."/>
            <person name="Frigard R.A."/>
            <person name="Pippel M."/>
            <person name="Attardo G.M."/>
            <person name="Benoit J.B."/>
            <person name="Bornberg-Bauer E."/>
            <person name="Tobe S.S."/>
        </authorList>
    </citation>
    <scope>NUCLEOTIDE SEQUENCE</scope>
    <source>
        <strain evidence="8">Stay&amp;Tobe</strain>
    </source>
</reference>
<feature type="transmembrane region" description="Helical" evidence="6">
    <location>
        <begin position="79"/>
        <end position="108"/>
    </location>
</feature>
<comment type="subcellular location">
    <subcellularLocation>
        <location evidence="1">Membrane</location>
    </subcellularLocation>
</comment>
<comment type="caution">
    <text evidence="8">The sequence shown here is derived from an EMBL/GenBank/DDBJ whole genome shotgun (WGS) entry which is preliminary data.</text>
</comment>
<feature type="compositionally biased region" description="Pro residues" evidence="5">
    <location>
        <begin position="170"/>
        <end position="206"/>
    </location>
</feature>
<keyword evidence="3 6" id="KW-1133">Transmembrane helix</keyword>
<evidence type="ECO:0000313" key="8">
    <source>
        <dbReference type="EMBL" id="KAJ9576409.1"/>
    </source>
</evidence>
<dbReference type="Proteomes" id="UP001233999">
    <property type="component" value="Unassembled WGS sequence"/>
</dbReference>